<organism evidence="4 5">
    <name type="scientific">Ancylobacter oerskovii</name>
    <dbReference type="NCBI Taxonomy" id="459519"/>
    <lineage>
        <taxon>Bacteria</taxon>
        <taxon>Pseudomonadati</taxon>
        <taxon>Pseudomonadota</taxon>
        <taxon>Alphaproteobacteria</taxon>
        <taxon>Hyphomicrobiales</taxon>
        <taxon>Xanthobacteraceae</taxon>
        <taxon>Ancylobacter</taxon>
    </lineage>
</organism>
<feature type="compositionally biased region" description="Low complexity" evidence="1">
    <location>
        <begin position="163"/>
        <end position="176"/>
    </location>
</feature>
<sequence length="341" mass="35419">MRIKSLFRLPDLATVARVGAAAVIVAGSLIAVVPDADARAGGGRSMGSRGARTWSAPAPTPTSPSAQTMQRSATQPGATTTNPAATAGTAAAARQGGFFNRPGFMGGLMGGLLGAGLFGLLMGGGFFSGLGSLAGILGLLLQIALIFIVVRLVMGWLASRNRPATAQGPQPGAPLARDMFGGGSAPGSNGAAAGRSGFASRPRGRPLQLQGADFDAFERRLGEVQDAYSRDDRAALSQLMTPEMADYVGEELDGYAQDGLQNRLSDVKLLQGDLSEAWSEDGRDYATVAMRYQLKDTLIERATGRLVQGDPDRLESVVEFWTFTRPAGGGEWTVTAIQQGG</sequence>
<keyword evidence="2" id="KW-0812">Transmembrane</keyword>
<evidence type="ECO:0000256" key="1">
    <source>
        <dbReference type="SAM" id="MobiDB-lite"/>
    </source>
</evidence>
<dbReference type="InterPro" id="IPR007379">
    <property type="entry name" value="Tim44-like_dom"/>
</dbReference>
<feature type="compositionally biased region" description="Low complexity" evidence="1">
    <location>
        <begin position="186"/>
        <end position="201"/>
    </location>
</feature>
<protein>
    <submittedName>
        <fullName evidence="4">TIM44-like domain-containing protein</fullName>
    </submittedName>
</protein>
<dbReference type="PANTHER" id="PTHR41542">
    <property type="entry name" value="BLL5807 PROTEIN"/>
    <property type="match status" value="1"/>
</dbReference>
<dbReference type="SUPFAM" id="SSF54427">
    <property type="entry name" value="NTF2-like"/>
    <property type="match status" value="1"/>
</dbReference>
<keyword evidence="2" id="KW-0472">Membrane</keyword>
<dbReference type="SMART" id="SM00978">
    <property type="entry name" value="Tim44"/>
    <property type="match status" value="1"/>
</dbReference>
<reference evidence="5" key="1">
    <citation type="journal article" date="2019" name="Int. J. Syst. Evol. Microbiol.">
        <title>The Global Catalogue of Microorganisms (GCM) 10K type strain sequencing project: providing services to taxonomists for standard genome sequencing and annotation.</title>
        <authorList>
            <consortium name="The Broad Institute Genomics Platform"/>
            <consortium name="The Broad Institute Genome Sequencing Center for Infectious Disease"/>
            <person name="Wu L."/>
            <person name="Ma J."/>
        </authorList>
    </citation>
    <scope>NUCLEOTIDE SEQUENCE [LARGE SCALE GENOMIC DNA]</scope>
    <source>
        <strain evidence="5">CCM 7435</strain>
    </source>
</reference>
<gene>
    <name evidence="4" type="ORF">ACFSNC_23160</name>
</gene>
<keyword evidence="2" id="KW-1133">Transmembrane helix</keyword>
<dbReference type="EMBL" id="JBHUHD010000001">
    <property type="protein sequence ID" value="MFD2143318.1"/>
    <property type="molecule type" value="Genomic_DNA"/>
</dbReference>
<feature type="domain" description="Tim44-like" evidence="3">
    <location>
        <begin position="195"/>
        <end position="339"/>
    </location>
</feature>
<accession>A0ABW4Z4K6</accession>
<dbReference type="PANTHER" id="PTHR41542:SF1">
    <property type="entry name" value="BLL5807 PROTEIN"/>
    <property type="match status" value="1"/>
</dbReference>
<evidence type="ECO:0000259" key="3">
    <source>
        <dbReference type="SMART" id="SM00978"/>
    </source>
</evidence>
<feature type="compositionally biased region" description="Low complexity" evidence="1">
    <location>
        <begin position="73"/>
        <end position="87"/>
    </location>
</feature>
<feature type="transmembrane region" description="Helical" evidence="2">
    <location>
        <begin position="133"/>
        <end position="154"/>
    </location>
</feature>
<evidence type="ECO:0000313" key="4">
    <source>
        <dbReference type="EMBL" id="MFD2143318.1"/>
    </source>
</evidence>
<keyword evidence="5" id="KW-1185">Reference proteome</keyword>
<feature type="transmembrane region" description="Helical" evidence="2">
    <location>
        <begin position="12"/>
        <end position="34"/>
    </location>
</feature>
<feature type="region of interest" description="Disordered" evidence="1">
    <location>
        <begin position="39"/>
        <end position="87"/>
    </location>
</feature>
<dbReference type="Proteomes" id="UP001597299">
    <property type="component" value="Unassembled WGS sequence"/>
</dbReference>
<dbReference type="Gene3D" id="3.10.450.240">
    <property type="match status" value="1"/>
</dbReference>
<dbReference type="Pfam" id="PF04280">
    <property type="entry name" value="Tim44"/>
    <property type="match status" value="1"/>
</dbReference>
<feature type="transmembrane region" description="Helical" evidence="2">
    <location>
        <begin position="104"/>
        <end position="127"/>
    </location>
</feature>
<evidence type="ECO:0000313" key="5">
    <source>
        <dbReference type="Proteomes" id="UP001597299"/>
    </source>
</evidence>
<feature type="region of interest" description="Disordered" evidence="1">
    <location>
        <begin position="186"/>
        <end position="206"/>
    </location>
</feature>
<dbReference type="RefSeq" id="WP_213355614.1">
    <property type="nucleotide sequence ID" value="NZ_JAHBGB010000044.1"/>
</dbReference>
<comment type="caution">
    <text evidence="4">The sequence shown here is derived from an EMBL/GenBank/DDBJ whole genome shotgun (WGS) entry which is preliminary data.</text>
</comment>
<feature type="region of interest" description="Disordered" evidence="1">
    <location>
        <begin position="162"/>
        <end position="181"/>
    </location>
</feature>
<proteinExistence type="predicted"/>
<evidence type="ECO:0000256" key="2">
    <source>
        <dbReference type="SAM" id="Phobius"/>
    </source>
</evidence>
<feature type="compositionally biased region" description="Low complexity" evidence="1">
    <location>
        <begin position="46"/>
        <end position="57"/>
    </location>
</feature>
<dbReference type="InterPro" id="IPR032710">
    <property type="entry name" value="NTF2-like_dom_sf"/>
</dbReference>
<name>A0ABW4Z4K6_9HYPH</name>